<dbReference type="AlphaFoldDB" id="A0A0F4IE21"/>
<name>A0A0F4IE21_9ACTN</name>
<proteinExistence type="predicted"/>
<protein>
    <recommendedName>
        <fullName evidence="1">DUF6879 domain-containing protein</fullName>
    </recommendedName>
</protein>
<organism evidence="2 3">
    <name type="scientific">Streptomyces katrae</name>
    <dbReference type="NCBI Taxonomy" id="68223"/>
    <lineage>
        <taxon>Bacteria</taxon>
        <taxon>Bacillati</taxon>
        <taxon>Actinomycetota</taxon>
        <taxon>Actinomycetes</taxon>
        <taxon>Kitasatosporales</taxon>
        <taxon>Streptomycetaceae</taxon>
        <taxon>Streptomyces</taxon>
    </lineage>
</organism>
<reference evidence="2 3" key="1">
    <citation type="submission" date="2015-02" db="EMBL/GenBank/DDBJ databases">
        <authorList>
            <person name="Ju K.-S."/>
            <person name="Doroghazi J.R."/>
            <person name="Metcalf W."/>
        </authorList>
    </citation>
    <scope>NUCLEOTIDE SEQUENCE [LARGE SCALE GENOMIC DNA]</scope>
    <source>
        <strain evidence="2 3">NRRL ISP-5550</strain>
    </source>
</reference>
<dbReference type="Proteomes" id="UP000033551">
    <property type="component" value="Unassembled WGS sequence"/>
</dbReference>
<comment type="caution">
    <text evidence="2">The sequence shown here is derived from an EMBL/GenBank/DDBJ whole genome shotgun (WGS) entry which is preliminary data.</text>
</comment>
<dbReference type="Pfam" id="PF21806">
    <property type="entry name" value="DUF6879"/>
    <property type="match status" value="1"/>
</dbReference>
<dbReference type="InterPro" id="IPR049244">
    <property type="entry name" value="DUF6879"/>
</dbReference>
<sequence>MHDATFAELLAATERTAVHLEMRDSYAVGDEADDFSTFLRTGIPNLDPTRSFWPQWMPLVQEAVGRGVVMRRARIVSEPVTDYIRYEHAITPLNLEAGEEVRWLPRREASTIALPGNDFWLLDDTVVQFHHFTGTGDWAKDGRERTTDPAAAAAALCRTAFEKVWERAVPHAKYTP</sequence>
<accession>A0A0F4IE21</accession>
<gene>
    <name evidence="2" type="ORF">VR44_38790</name>
</gene>
<feature type="domain" description="DUF6879" evidence="1">
    <location>
        <begin position="5"/>
        <end position="175"/>
    </location>
</feature>
<dbReference type="EMBL" id="JZWV01001514">
    <property type="protein sequence ID" value="KJY20237.1"/>
    <property type="molecule type" value="Genomic_DNA"/>
</dbReference>
<dbReference type="PATRIC" id="fig|68223.7.peg.5471"/>
<evidence type="ECO:0000313" key="2">
    <source>
        <dbReference type="EMBL" id="KJY20237.1"/>
    </source>
</evidence>
<keyword evidence="3" id="KW-1185">Reference proteome</keyword>
<evidence type="ECO:0000259" key="1">
    <source>
        <dbReference type="Pfam" id="PF21806"/>
    </source>
</evidence>
<evidence type="ECO:0000313" key="3">
    <source>
        <dbReference type="Proteomes" id="UP000033551"/>
    </source>
</evidence>